<protein>
    <recommendedName>
        <fullName evidence="7">DUF4148 domain-containing protein</fullName>
    </recommendedName>
</protein>
<keyword evidence="5" id="KW-1185">Reference proteome</keyword>
<dbReference type="RefSeq" id="WP_266260833.1">
    <property type="nucleotide sequence ID" value="NZ_JAMXWF010000036.1"/>
</dbReference>
<evidence type="ECO:0000313" key="4">
    <source>
        <dbReference type="EMBL" id="MDQ6411878.1"/>
    </source>
</evidence>
<sequence>MRSRQDSSYKCPLCSLAMVMTATVAFQVAVVSLDAAAQGKSPGQGAAIKAPPLPNGSAQIDVRPGMSDTEWKNAYKETGRPRFDPKKVKHVGDTVERD</sequence>
<evidence type="ECO:0008006" key="7">
    <source>
        <dbReference type="Google" id="ProtNLM"/>
    </source>
</evidence>
<organism evidence="4 6">
    <name type="scientific">Paraburkholderia madseniana</name>
    <dbReference type="NCBI Taxonomy" id="2599607"/>
    <lineage>
        <taxon>Bacteria</taxon>
        <taxon>Pseudomonadati</taxon>
        <taxon>Pseudomonadota</taxon>
        <taxon>Betaproteobacteria</taxon>
        <taxon>Burkholderiales</taxon>
        <taxon>Burkholderiaceae</taxon>
        <taxon>Paraburkholderia</taxon>
    </lineage>
</organism>
<feature type="chain" id="PRO_5042990378" description="DUF4148 domain-containing protein" evidence="2">
    <location>
        <begin position="26"/>
        <end position="98"/>
    </location>
</feature>
<evidence type="ECO:0000313" key="6">
    <source>
        <dbReference type="Proteomes" id="UP001242288"/>
    </source>
</evidence>
<evidence type="ECO:0000313" key="5">
    <source>
        <dbReference type="Proteomes" id="UP001209412"/>
    </source>
</evidence>
<evidence type="ECO:0000313" key="3">
    <source>
        <dbReference type="EMBL" id="MCX4150061.1"/>
    </source>
</evidence>
<reference evidence="4" key="1">
    <citation type="submission" date="2022-06" db="EMBL/GenBank/DDBJ databases">
        <title>PHB producers.</title>
        <authorList>
            <person name="Besaury L."/>
        </authorList>
    </citation>
    <scope>NUCLEOTIDE SEQUENCE</scope>
    <source>
        <strain evidence="4 5">SEWS6</strain>
    </source>
</reference>
<feature type="region of interest" description="Disordered" evidence="1">
    <location>
        <begin position="39"/>
        <end position="98"/>
    </location>
</feature>
<evidence type="ECO:0000256" key="1">
    <source>
        <dbReference type="SAM" id="MobiDB-lite"/>
    </source>
</evidence>
<name>A0AAP5ERA3_9BURK</name>
<dbReference type="Proteomes" id="UP001209412">
    <property type="component" value="Unassembled WGS sequence"/>
</dbReference>
<proteinExistence type="predicted"/>
<comment type="caution">
    <text evidence="4">The sequence shown here is derived from an EMBL/GenBank/DDBJ whole genome shotgun (WGS) entry which is preliminary data.</text>
</comment>
<dbReference type="Proteomes" id="UP001242288">
    <property type="component" value="Unassembled WGS sequence"/>
</dbReference>
<feature type="compositionally biased region" description="Basic and acidic residues" evidence="1">
    <location>
        <begin position="69"/>
        <end position="98"/>
    </location>
</feature>
<accession>A0AAP5ERA3</accession>
<dbReference type="EMBL" id="JAPKHW010000036">
    <property type="protein sequence ID" value="MCX4150061.1"/>
    <property type="molecule type" value="Genomic_DNA"/>
</dbReference>
<dbReference type="EMBL" id="JAMXWF010000036">
    <property type="protein sequence ID" value="MDQ6411878.1"/>
    <property type="molecule type" value="Genomic_DNA"/>
</dbReference>
<evidence type="ECO:0000256" key="2">
    <source>
        <dbReference type="SAM" id="SignalP"/>
    </source>
</evidence>
<gene>
    <name evidence="4" type="ORF">NIE36_32530</name>
    <name evidence="3" type="ORF">OSB80_32595</name>
</gene>
<feature type="signal peptide" evidence="2">
    <location>
        <begin position="1"/>
        <end position="25"/>
    </location>
</feature>
<dbReference type="AlphaFoldDB" id="A0AAP5ERA3"/>
<keyword evidence="2" id="KW-0732">Signal</keyword>